<evidence type="ECO:0000259" key="4">
    <source>
        <dbReference type="Pfam" id="PF01420"/>
    </source>
</evidence>
<dbReference type="GO" id="GO:0003677">
    <property type="term" value="F:DNA binding"/>
    <property type="evidence" value="ECO:0007669"/>
    <property type="project" value="UniProtKB-KW"/>
</dbReference>
<keyword evidence="5" id="KW-0255">Endonuclease</keyword>
<gene>
    <name evidence="5" type="ORF">E1750_16165</name>
</gene>
<dbReference type="InterPro" id="IPR000055">
    <property type="entry name" value="Restrct_endonuc_typeI_TRD"/>
</dbReference>
<feature type="domain" description="Type I restriction modification DNA specificity" evidence="4">
    <location>
        <begin position="220"/>
        <end position="397"/>
    </location>
</feature>
<evidence type="ECO:0000313" key="5">
    <source>
        <dbReference type="EMBL" id="QBN20264.1"/>
    </source>
</evidence>
<proteinExistence type="inferred from homology"/>
<evidence type="ECO:0000256" key="1">
    <source>
        <dbReference type="ARBA" id="ARBA00010923"/>
    </source>
</evidence>
<protein>
    <submittedName>
        <fullName evidence="5">Restriction endonuclease subunit S</fullName>
    </submittedName>
</protein>
<evidence type="ECO:0000256" key="2">
    <source>
        <dbReference type="ARBA" id="ARBA00022747"/>
    </source>
</evidence>
<dbReference type="REBASE" id="308087">
    <property type="entry name" value="S.FspGS13ORF16160P"/>
</dbReference>
<dbReference type="GO" id="GO:0009307">
    <property type="term" value="P:DNA restriction-modification system"/>
    <property type="evidence" value="ECO:0007669"/>
    <property type="project" value="UniProtKB-KW"/>
</dbReference>
<reference evidence="6" key="1">
    <citation type="submission" date="2019-03" db="EMBL/GenBank/DDBJ databases">
        <title>Flavobacterium sp.</title>
        <authorList>
            <person name="Kim H."/>
        </authorList>
    </citation>
    <scope>NUCLEOTIDE SEQUENCE [LARGE SCALE GENOMIC DNA]</scope>
    <source>
        <strain evidence="6">GS13</strain>
    </source>
</reference>
<evidence type="ECO:0000313" key="6">
    <source>
        <dbReference type="Proteomes" id="UP000291124"/>
    </source>
</evidence>
<feature type="domain" description="Type I restriction modification DNA specificity" evidence="4">
    <location>
        <begin position="17"/>
        <end position="200"/>
    </location>
</feature>
<dbReference type="GO" id="GO:0004519">
    <property type="term" value="F:endonuclease activity"/>
    <property type="evidence" value="ECO:0007669"/>
    <property type="project" value="UniProtKB-KW"/>
</dbReference>
<dbReference type="OrthoDB" id="667970at2"/>
<keyword evidence="5" id="KW-0540">Nuclease</keyword>
<dbReference type="KEGG" id="fnk:E1750_16165"/>
<dbReference type="RefSeq" id="WP_133277764.1">
    <property type="nucleotide sequence ID" value="NZ_CP037933.1"/>
</dbReference>
<comment type="similarity">
    <text evidence="1">Belongs to the type-I restriction system S methylase family.</text>
</comment>
<dbReference type="Pfam" id="PF01420">
    <property type="entry name" value="Methylase_S"/>
    <property type="match status" value="2"/>
</dbReference>
<dbReference type="Gene3D" id="3.90.220.20">
    <property type="entry name" value="DNA methylase specificity domains"/>
    <property type="match status" value="2"/>
</dbReference>
<name>A0A4P6YH60_9FLAO</name>
<keyword evidence="2" id="KW-0680">Restriction system</keyword>
<keyword evidence="5" id="KW-0378">Hydrolase</keyword>
<organism evidence="5 6">
    <name type="scientific">Flavobacterium nackdongense</name>
    <dbReference type="NCBI Taxonomy" id="2547394"/>
    <lineage>
        <taxon>Bacteria</taxon>
        <taxon>Pseudomonadati</taxon>
        <taxon>Bacteroidota</taxon>
        <taxon>Flavobacteriia</taxon>
        <taxon>Flavobacteriales</taxon>
        <taxon>Flavobacteriaceae</taxon>
        <taxon>Flavobacterium</taxon>
    </lineage>
</organism>
<dbReference type="SUPFAM" id="SSF116734">
    <property type="entry name" value="DNA methylase specificity domain"/>
    <property type="match status" value="2"/>
</dbReference>
<dbReference type="PANTHER" id="PTHR30408:SF12">
    <property type="entry name" value="TYPE I RESTRICTION ENZYME MJAVIII SPECIFICITY SUBUNIT"/>
    <property type="match status" value="1"/>
</dbReference>
<dbReference type="AlphaFoldDB" id="A0A4P6YH60"/>
<dbReference type="PANTHER" id="PTHR30408">
    <property type="entry name" value="TYPE-1 RESTRICTION ENZYME ECOKI SPECIFICITY PROTEIN"/>
    <property type="match status" value="1"/>
</dbReference>
<sequence length="419" mass="47944">MELVNSNLKKTELGLIPQDWSIYTVRDLIELLTDYDANGSFSSVAENVKSYDYEEYAWYVRSTDLENNSSMNKVKYVDKSSYNFLKKTALYGGELLFLKRGDIGNVYLFEMKTEKATVAPNLYLLKLNKITDSKYLYYYFTSNIGQLQLKSKNASSTLGALYKDDVKSIFVPLPPTLEEQTAIANALSDADNLIKGLEKVIAKKRNIKQGAMQKLLQPKEKWEVKSFKDLCWFQEGPGLRNWQFTKRGIKVINVTNLENGLLNLDRTDRHISLDEFHKMYEHFEIDENDIVVASSGNSYGKVAVVRKQDLPLLMNTSVIRFKPLSNLDYNFLLIYLKSSQFKNQIDLLITGGAQPNFGPVHLNQITINMPPTKEEQTKIASVLLDMDNEILALETKLEKYKSIKQGMMQNLLTGKIRLV</sequence>
<dbReference type="EMBL" id="CP037933">
    <property type="protein sequence ID" value="QBN20264.1"/>
    <property type="molecule type" value="Genomic_DNA"/>
</dbReference>
<keyword evidence="6" id="KW-1185">Reference proteome</keyword>
<accession>A0A4P6YH60</accession>
<dbReference type="InterPro" id="IPR044946">
    <property type="entry name" value="Restrct_endonuc_typeI_TRD_sf"/>
</dbReference>
<dbReference type="Gene3D" id="1.10.287.1120">
    <property type="entry name" value="Bipartite methylase S protein"/>
    <property type="match status" value="1"/>
</dbReference>
<dbReference type="InterPro" id="IPR052021">
    <property type="entry name" value="Type-I_RS_S_subunit"/>
</dbReference>
<evidence type="ECO:0000256" key="3">
    <source>
        <dbReference type="ARBA" id="ARBA00023125"/>
    </source>
</evidence>
<keyword evidence="3" id="KW-0238">DNA-binding</keyword>
<dbReference type="Proteomes" id="UP000291124">
    <property type="component" value="Chromosome"/>
</dbReference>